<dbReference type="EMBL" id="JAWDGP010004454">
    <property type="protein sequence ID" value="KAK3764265.1"/>
    <property type="molecule type" value="Genomic_DNA"/>
</dbReference>
<organism evidence="1 2">
    <name type="scientific">Elysia crispata</name>
    <name type="common">lettuce slug</name>
    <dbReference type="NCBI Taxonomy" id="231223"/>
    <lineage>
        <taxon>Eukaryota</taxon>
        <taxon>Metazoa</taxon>
        <taxon>Spiralia</taxon>
        <taxon>Lophotrochozoa</taxon>
        <taxon>Mollusca</taxon>
        <taxon>Gastropoda</taxon>
        <taxon>Heterobranchia</taxon>
        <taxon>Euthyneura</taxon>
        <taxon>Panpulmonata</taxon>
        <taxon>Sacoglossa</taxon>
        <taxon>Placobranchoidea</taxon>
        <taxon>Plakobranchidae</taxon>
        <taxon>Elysia</taxon>
    </lineage>
</organism>
<evidence type="ECO:0000313" key="2">
    <source>
        <dbReference type="Proteomes" id="UP001283361"/>
    </source>
</evidence>
<dbReference type="AlphaFoldDB" id="A0AAE1DBW9"/>
<evidence type="ECO:0000313" key="1">
    <source>
        <dbReference type="EMBL" id="KAK3764265.1"/>
    </source>
</evidence>
<comment type="caution">
    <text evidence="1">The sequence shown here is derived from an EMBL/GenBank/DDBJ whole genome shotgun (WGS) entry which is preliminary data.</text>
</comment>
<accession>A0AAE1DBW9</accession>
<keyword evidence="2" id="KW-1185">Reference proteome</keyword>
<sequence>MCVILWRADQNFYHIELGKAAHFNPNVCVILWPADQNFYHIELCKASHFSPDEALGDQCPFLVPFGSARSDHKPFENLPLFDIGQMLKQ</sequence>
<proteinExistence type="predicted"/>
<reference evidence="1" key="1">
    <citation type="journal article" date="2023" name="G3 (Bethesda)">
        <title>A reference genome for the long-term kleptoplast-retaining sea slug Elysia crispata morphotype clarki.</title>
        <authorList>
            <person name="Eastman K.E."/>
            <person name="Pendleton A.L."/>
            <person name="Shaikh M.A."/>
            <person name="Suttiyut T."/>
            <person name="Ogas R."/>
            <person name="Tomko P."/>
            <person name="Gavelis G."/>
            <person name="Widhalm J.R."/>
            <person name="Wisecaver J.H."/>
        </authorList>
    </citation>
    <scope>NUCLEOTIDE SEQUENCE</scope>
    <source>
        <strain evidence="1">ECLA1</strain>
    </source>
</reference>
<gene>
    <name evidence="1" type="ORF">RRG08_033347</name>
</gene>
<dbReference type="Proteomes" id="UP001283361">
    <property type="component" value="Unassembled WGS sequence"/>
</dbReference>
<protein>
    <submittedName>
        <fullName evidence="1">Uncharacterized protein</fullName>
    </submittedName>
</protein>
<name>A0AAE1DBW9_9GAST</name>